<evidence type="ECO:0000313" key="11">
    <source>
        <dbReference type="Proteomes" id="UP001497623"/>
    </source>
</evidence>
<evidence type="ECO:0000256" key="4">
    <source>
        <dbReference type="PROSITE-ProRule" id="PRU00076"/>
    </source>
</evidence>
<evidence type="ECO:0000259" key="9">
    <source>
        <dbReference type="PROSITE" id="PS50279"/>
    </source>
</evidence>
<dbReference type="SMART" id="SM00131">
    <property type="entry name" value="KU"/>
    <property type="match status" value="2"/>
</dbReference>
<protein>
    <submittedName>
        <fullName evidence="10">Uncharacterized protein</fullName>
    </submittedName>
</protein>
<dbReference type="SUPFAM" id="SSF49899">
    <property type="entry name" value="Concanavalin A-like lectins/glucanases"/>
    <property type="match status" value="5"/>
</dbReference>
<dbReference type="CDD" id="cd00109">
    <property type="entry name" value="Kunitz-type"/>
    <property type="match status" value="1"/>
</dbReference>
<dbReference type="PANTHER" id="PTHR15036:SF85">
    <property type="entry name" value="SP2353, ISOFORM A"/>
    <property type="match status" value="1"/>
</dbReference>
<dbReference type="CDD" id="cd00110">
    <property type="entry name" value="LamG"/>
    <property type="match status" value="3"/>
</dbReference>
<evidence type="ECO:0000256" key="5">
    <source>
        <dbReference type="SAM" id="MobiDB-lite"/>
    </source>
</evidence>
<dbReference type="SMART" id="SM00181">
    <property type="entry name" value="EGF"/>
    <property type="match status" value="3"/>
</dbReference>
<feature type="compositionally biased region" description="Acidic residues" evidence="5">
    <location>
        <begin position="86"/>
        <end position="99"/>
    </location>
</feature>
<dbReference type="InterPro" id="IPR001791">
    <property type="entry name" value="Laminin_G"/>
</dbReference>
<proteinExistence type="predicted"/>
<dbReference type="InterPro" id="IPR002223">
    <property type="entry name" value="Kunitz_BPTI"/>
</dbReference>
<feature type="domain" description="BPTI/Kunitz inhibitor" evidence="9">
    <location>
        <begin position="138"/>
        <end position="188"/>
    </location>
</feature>
<keyword evidence="6" id="KW-0732">Signal</keyword>
<gene>
    <name evidence="10" type="ORF">MNOR_LOCUS16373</name>
</gene>
<keyword evidence="2" id="KW-0722">Serine protease inhibitor</keyword>
<accession>A0AAV2QU52</accession>
<dbReference type="PROSITE" id="PS50026">
    <property type="entry name" value="EGF_3"/>
    <property type="match status" value="2"/>
</dbReference>
<dbReference type="SMART" id="SM00282">
    <property type="entry name" value="LamG"/>
    <property type="match status" value="5"/>
</dbReference>
<feature type="region of interest" description="Disordered" evidence="5">
    <location>
        <begin position="42"/>
        <end position="115"/>
    </location>
</feature>
<name>A0AAV2QU52_MEGNR</name>
<dbReference type="Pfam" id="PF00014">
    <property type="entry name" value="Kunitz_BPTI"/>
    <property type="match status" value="2"/>
</dbReference>
<dbReference type="PROSITE" id="PS00280">
    <property type="entry name" value="BPTI_KUNITZ_1"/>
    <property type="match status" value="2"/>
</dbReference>
<feature type="domain" description="Laminin G" evidence="7">
    <location>
        <begin position="712"/>
        <end position="877"/>
    </location>
</feature>
<feature type="chain" id="PRO_5043662866" evidence="6">
    <location>
        <begin position="23"/>
        <end position="1556"/>
    </location>
</feature>
<dbReference type="Gene3D" id="2.10.25.10">
    <property type="entry name" value="Laminin"/>
    <property type="match status" value="1"/>
</dbReference>
<feature type="domain" description="EGF-like" evidence="8">
    <location>
        <begin position="879"/>
        <end position="918"/>
    </location>
</feature>
<keyword evidence="3" id="KW-1015">Disulfide bond</keyword>
<feature type="domain" description="Laminin G" evidence="7">
    <location>
        <begin position="463"/>
        <end position="707"/>
    </location>
</feature>
<evidence type="ECO:0000256" key="3">
    <source>
        <dbReference type="ARBA" id="ARBA00023157"/>
    </source>
</evidence>
<organism evidence="10 11">
    <name type="scientific">Meganyctiphanes norvegica</name>
    <name type="common">Northern krill</name>
    <name type="synonym">Thysanopoda norvegica</name>
    <dbReference type="NCBI Taxonomy" id="48144"/>
    <lineage>
        <taxon>Eukaryota</taxon>
        <taxon>Metazoa</taxon>
        <taxon>Ecdysozoa</taxon>
        <taxon>Arthropoda</taxon>
        <taxon>Crustacea</taxon>
        <taxon>Multicrustacea</taxon>
        <taxon>Malacostraca</taxon>
        <taxon>Eumalacostraca</taxon>
        <taxon>Eucarida</taxon>
        <taxon>Euphausiacea</taxon>
        <taxon>Euphausiidae</taxon>
        <taxon>Meganyctiphanes</taxon>
    </lineage>
</organism>
<comment type="caution">
    <text evidence="10">The sequence shown here is derived from an EMBL/GenBank/DDBJ whole genome shotgun (WGS) entry which is preliminary data.</text>
</comment>
<dbReference type="EMBL" id="CAXKWB010010724">
    <property type="protein sequence ID" value="CAL4099000.1"/>
    <property type="molecule type" value="Genomic_DNA"/>
</dbReference>
<feature type="domain" description="Laminin G" evidence="7">
    <location>
        <begin position="1125"/>
        <end position="1300"/>
    </location>
</feature>
<reference evidence="10 11" key="1">
    <citation type="submission" date="2024-05" db="EMBL/GenBank/DDBJ databases">
        <authorList>
            <person name="Wallberg A."/>
        </authorList>
    </citation>
    <scope>NUCLEOTIDE SEQUENCE [LARGE SCALE GENOMIC DNA]</scope>
</reference>
<dbReference type="InterPro" id="IPR020901">
    <property type="entry name" value="Prtase_inh_Kunz-CS"/>
</dbReference>
<dbReference type="Proteomes" id="UP001497623">
    <property type="component" value="Unassembled WGS sequence"/>
</dbReference>
<dbReference type="Pfam" id="PF00008">
    <property type="entry name" value="EGF"/>
    <property type="match status" value="1"/>
</dbReference>
<dbReference type="Gene3D" id="2.60.120.1000">
    <property type="match status" value="1"/>
</dbReference>
<evidence type="ECO:0000259" key="8">
    <source>
        <dbReference type="PROSITE" id="PS50026"/>
    </source>
</evidence>
<dbReference type="Gene3D" id="4.10.410.10">
    <property type="entry name" value="Pancreatic trypsin inhibitor Kunitz domain"/>
    <property type="match status" value="2"/>
</dbReference>
<evidence type="ECO:0000256" key="2">
    <source>
        <dbReference type="ARBA" id="ARBA00022900"/>
    </source>
</evidence>
<dbReference type="GO" id="GO:0016020">
    <property type="term" value="C:membrane"/>
    <property type="evidence" value="ECO:0007669"/>
    <property type="project" value="UniProtKB-SubCell"/>
</dbReference>
<evidence type="ECO:0000313" key="10">
    <source>
        <dbReference type="EMBL" id="CAL4099000.1"/>
    </source>
</evidence>
<evidence type="ECO:0000259" key="7">
    <source>
        <dbReference type="PROSITE" id="PS50025"/>
    </source>
</evidence>
<dbReference type="PROSITE" id="PS50025">
    <property type="entry name" value="LAM_G_DOMAIN"/>
    <property type="match status" value="4"/>
</dbReference>
<dbReference type="InterPro" id="IPR036880">
    <property type="entry name" value="Kunitz_BPTI_sf"/>
</dbReference>
<dbReference type="Gene3D" id="2.60.120.200">
    <property type="match status" value="5"/>
</dbReference>
<feature type="domain" description="BPTI/Kunitz inhibitor" evidence="9">
    <location>
        <begin position="603"/>
        <end position="656"/>
    </location>
</feature>
<keyword evidence="4" id="KW-0245">EGF-like domain</keyword>
<keyword evidence="1" id="KW-0646">Protease inhibitor</keyword>
<dbReference type="PANTHER" id="PTHR15036">
    <property type="entry name" value="PIKACHURIN-LIKE PROTEIN"/>
    <property type="match status" value="1"/>
</dbReference>
<feature type="domain" description="Laminin G" evidence="7">
    <location>
        <begin position="217"/>
        <end position="420"/>
    </location>
</feature>
<dbReference type="FunFam" id="4.10.410.10:FF:000020">
    <property type="entry name" value="Collagen, type VI, alpha 3"/>
    <property type="match status" value="1"/>
</dbReference>
<dbReference type="CDD" id="cd00054">
    <property type="entry name" value="EGF_CA"/>
    <property type="match status" value="1"/>
</dbReference>
<dbReference type="CDD" id="cd22638">
    <property type="entry name" value="Kunitz_amblin-like"/>
    <property type="match status" value="1"/>
</dbReference>
<dbReference type="SUPFAM" id="SSF57362">
    <property type="entry name" value="BPTI-like"/>
    <property type="match status" value="2"/>
</dbReference>
<dbReference type="GO" id="GO:0004867">
    <property type="term" value="F:serine-type endopeptidase inhibitor activity"/>
    <property type="evidence" value="ECO:0007669"/>
    <property type="project" value="UniProtKB-KW"/>
</dbReference>
<evidence type="ECO:0000256" key="6">
    <source>
        <dbReference type="SAM" id="SignalP"/>
    </source>
</evidence>
<dbReference type="PRINTS" id="PR00759">
    <property type="entry name" value="BASICPTASE"/>
</dbReference>
<keyword evidence="11" id="KW-1185">Reference proteome</keyword>
<sequence>MNAHVVFLLVCSFLFLVNESSAFTLGQKVLMTDDGVINLNDQEIAPESNDQNMVRRDAPEGEDYSSGSESGVLMEELESDLGNPENESESDVLMEEMDDPSNSSSSEESDDSDLSMKVNAENDKVKELLHPKSPKEKCTAPPEIGMCRAAFPKFYYDPSTSTCLQFIFGGCGGNDNQYKTAEECYRSCNNTITRASPRGFNTGQDYLVLENGRKISELTFKSEPYAYIASDKLEDFSINQVYQFEFSIKTDRADGLIAFLRQVSVPDELQDVRIQLYIYMKKGHLAVTHVFGNFSEKLCSSCCGLQHGSWHHCIVSVSAKTGDLMMEVDNTREKFIIRALQDMPQYGSSTIMLTGFKSALWVGGIKPSQHESEDVIESQMPLHGCLDNFVLLSGQSTSSLDLTPITGLEATQHSGVKEGCADQCRGKNLCDKEATCVNHFDHTTCDCFGSHKDGEYCEDDEDDNILTLGAEGHVVHRLYDWINRVQTYSTRFSVSFKTGVADAILFYGSSVHPEQQYIALSLLKNGSVYFEVDLGDGPVNAVLNKKYDNKIWQTITVVHRHDIIELYDYKTIYATLKVPGPTYHLHLDPDFYIGDSPIINKVCGLPVNSGRNESSCFAEERYFYDPMTQSCSTFNFTGCGGNGNSFADESSCINSCLLPGLPTLNSYHGCLRSIYYNDVSILKVLKEGKKSTSFKGLAQTPPLGKECKQKTYVPLTFSTSSSSLVLPLHEPLEKLCVKMHFRPNSTQGVLASGNVTVYDTHEQWELQYTESYVMFYIHDELLKTKVQITIKPDRFYEVELHCKGQQVELIVNGKSKKEKFPGGFVFDEEITLGTGVLEDSTGFVGCMRKIRINGEFIDPRTYVDTHLATRDVTLDSCRVLGPCDRPDACEHGAKCTPLEDGGVKCDCGDSGYVGNSCHFSEYKKSCEQYHIIGYTETGIYKIDLDGDGPLRPTYVRCKFDEITGETATIVHHNLKKKYEVRNNGLQDFAVNITYRDFDDEMLLNLIDNSAHCRQRVTYDCIRAPLDLSISTWFSSPAQNYFSNFGTKTPGLCHCKESDSCYNEKVVCNCDMNDNTPRRDVAILKNRDHMPLTSAVFRQSQYKDSRTDGKFTVGPLECKKEATERHVVSFKTRESFLEIPAWRKGELDFSFKTSSSRPIIAYQPSTHPSHASFKISIVDDHVLEFLYKFGDTTGSRRVRSIKQLNDGQWQHVMVDYDEYELRLVVNENEEFFEFNFDAEQKLGLYDGSLFLGGVPKDSDVIGDEENAEGFLGCIRALLMNDEVVDLKRFTRAAVYGVSSECKPACESNPCKNGATCVEQWGTYECICPNPIAHSGKNCEYNINDDAVTLTTIDSNFHYFVNTSEYLDKFSMIKNGFMGNIRTFAARGQIFFAADHLHNFIQLYLDDENTLVFKYNIKKSIHDLTITTDEENPINKGQSIQIIVERKPTYSSMSLYFDGKFFNSSEGPGIRLIEEDEYNPQPFGSSKPYEQSVYYPHSYTKPSQYYMAYLGSVNDPQRDVNSALPGMKGCIRGLKIGNRRWYLGRQMDHAKDVMMYCQ</sequence>
<feature type="domain" description="EGF-like" evidence="8">
    <location>
        <begin position="1301"/>
        <end position="1338"/>
    </location>
</feature>
<feature type="non-terminal residue" evidence="10">
    <location>
        <position position="1556"/>
    </location>
</feature>
<dbReference type="Pfam" id="PF02210">
    <property type="entry name" value="Laminin_G_2"/>
    <property type="match status" value="5"/>
</dbReference>
<evidence type="ECO:0000256" key="1">
    <source>
        <dbReference type="ARBA" id="ARBA00022690"/>
    </source>
</evidence>
<dbReference type="InterPro" id="IPR050372">
    <property type="entry name" value="Neurexin-related_CASP"/>
</dbReference>
<dbReference type="PROSITE" id="PS50279">
    <property type="entry name" value="BPTI_KUNITZ_2"/>
    <property type="match status" value="2"/>
</dbReference>
<dbReference type="InterPro" id="IPR013320">
    <property type="entry name" value="ConA-like_dom_sf"/>
</dbReference>
<comment type="caution">
    <text evidence="4">Lacks conserved residue(s) required for the propagation of feature annotation.</text>
</comment>
<dbReference type="InterPro" id="IPR000742">
    <property type="entry name" value="EGF"/>
</dbReference>
<feature type="signal peptide" evidence="6">
    <location>
        <begin position="1"/>
        <end position="22"/>
    </location>
</feature>